<dbReference type="GO" id="GO:0051287">
    <property type="term" value="F:NAD binding"/>
    <property type="evidence" value="ECO:0007669"/>
    <property type="project" value="InterPro"/>
</dbReference>
<dbReference type="PANTHER" id="PTHR43750:SF3">
    <property type="entry name" value="UDP-GLUCOSE 6-DEHYDROGENASE TUAD"/>
    <property type="match status" value="1"/>
</dbReference>
<dbReference type="PANTHER" id="PTHR43750">
    <property type="entry name" value="UDP-GLUCOSE 6-DEHYDROGENASE TUAD"/>
    <property type="match status" value="1"/>
</dbReference>
<evidence type="ECO:0000256" key="2">
    <source>
        <dbReference type="ARBA" id="ARBA00006601"/>
    </source>
</evidence>
<evidence type="ECO:0000259" key="5">
    <source>
        <dbReference type="Pfam" id="PF00984"/>
    </source>
</evidence>
<evidence type="ECO:0000256" key="4">
    <source>
        <dbReference type="ARBA" id="ARBA00047473"/>
    </source>
</evidence>
<dbReference type="InterPro" id="IPR017476">
    <property type="entry name" value="UDP-Glc/GDP-Man"/>
</dbReference>
<reference evidence="7" key="1">
    <citation type="journal article" date="2015" name="Nature">
        <title>Complex archaea that bridge the gap between prokaryotes and eukaryotes.</title>
        <authorList>
            <person name="Spang A."/>
            <person name="Saw J.H."/>
            <person name="Jorgensen S.L."/>
            <person name="Zaremba-Niedzwiedzka K."/>
            <person name="Martijn J."/>
            <person name="Lind A.E."/>
            <person name="van Eijk R."/>
            <person name="Schleper C."/>
            <person name="Guy L."/>
            <person name="Ettema T.J."/>
        </authorList>
    </citation>
    <scope>NUCLEOTIDE SEQUENCE</scope>
</reference>
<comment type="catalytic activity">
    <reaction evidence="4">
        <text>UDP-alpha-D-glucose + 2 NAD(+) + H2O = UDP-alpha-D-glucuronate + 2 NADH + 3 H(+)</text>
        <dbReference type="Rhea" id="RHEA:23596"/>
        <dbReference type="ChEBI" id="CHEBI:15377"/>
        <dbReference type="ChEBI" id="CHEBI:15378"/>
        <dbReference type="ChEBI" id="CHEBI:57540"/>
        <dbReference type="ChEBI" id="CHEBI:57945"/>
        <dbReference type="ChEBI" id="CHEBI:58052"/>
        <dbReference type="ChEBI" id="CHEBI:58885"/>
        <dbReference type="EC" id="1.1.1.22"/>
    </reaction>
</comment>
<gene>
    <name evidence="7" type="ORF">LCGC14_2491440</name>
</gene>
<comment type="similarity">
    <text evidence="2">Belongs to the UDP-glucose/GDP-mannose dehydrogenase family.</text>
</comment>
<dbReference type="EC" id="1.1.1.22" evidence="3"/>
<feature type="non-terminal residue" evidence="7">
    <location>
        <position position="236"/>
    </location>
</feature>
<dbReference type="GO" id="GO:0006065">
    <property type="term" value="P:UDP-glucuronate biosynthetic process"/>
    <property type="evidence" value="ECO:0007669"/>
    <property type="project" value="UniProtKB-UniPathway"/>
</dbReference>
<evidence type="ECO:0000256" key="3">
    <source>
        <dbReference type="ARBA" id="ARBA00012954"/>
    </source>
</evidence>
<comment type="pathway">
    <text evidence="1">Nucleotide-sugar biosynthesis; UDP-alpha-D-glucuronate biosynthesis; UDP-alpha-D-glucuronate from UDP-alpha-D-glucose: step 1/1.</text>
</comment>
<protein>
    <recommendedName>
        <fullName evidence="3">UDP-glucose 6-dehydrogenase</fullName>
        <ecNumber evidence="3">1.1.1.22</ecNumber>
    </recommendedName>
</protein>
<dbReference type="GO" id="GO:0000271">
    <property type="term" value="P:polysaccharide biosynthetic process"/>
    <property type="evidence" value="ECO:0007669"/>
    <property type="project" value="InterPro"/>
</dbReference>
<dbReference type="UniPathway" id="UPA00038">
    <property type="reaction ID" value="UER00491"/>
</dbReference>
<feature type="domain" description="UDP-glucose/GDP-mannose dehydrogenase dimerisation" evidence="5">
    <location>
        <begin position="201"/>
        <end position="236"/>
    </location>
</feature>
<name>A0A0F9DGG6_9ZZZZ</name>
<dbReference type="EMBL" id="LAZR01039502">
    <property type="protein sequence ID" value="KKL16851.1"/>
    <property type="molecule type" value="Genomic_DNA"/>
</dbReference>
<dbReference type="PIRSF" id="PIRSF000124">
    <property type="entry name" value="UDPglc_GDPman_dh"/>
    <property type="match status" value="1"/>
</dbReference>
<dbReference type="NCBIfam" id="TIGR03026">
    <property type="entry name" value="NDP-sugDHase"/>
    <property type="match status" value="1"/>
</dbReference>
<dbReference type="InterPro" id="IPR008927">
    <property type="entry name" value="6-PGluconate_DH-like_C_sf"/>
</dbReference>
<feature type="domain" description="UDP-glucose/GDP-mannose dehydrogenase N-terminal" evidence="6">
    <location>
        <begin position="1"/>
        <end position="183"/>
    </location>
</feature>
<dbReference type="Gene3D" id="1.20.5.100">
    <property type="entry name" value="Cytochrome c1, transmembrane anchor, C-terminal"/>
    <property type="match status" value="1"/>
</dbReference>
<dbReference type="GO" id="GO:0003979">
    <property type="term" value="F:UDP-glucose 6-dehydrogenase activity"/>
    <property type="evidence" value="ECO:0007669"/>
    <property type="project" value="UniProtKB-EC"/>
</dbReference>
<dbReference type="InterPro" id="IPR036291">
    <property type="entry name" value="NAD(P)-bd_dom_sf"/>
</dbReference>
<evidence type="ECO:0000313" key="7">
    <source>
        <dbReference type="EMBL" id="KKL16851.1"/>
    </source>
</evidence>
<dbReference type="InterPro" id="IPR001732">
    <property type="entry name" value="UDP-Glc/GDP-Man_DH_N"/>
</dbReference>
<dbReference type="Gene3D" id="3.40.50.720">
    <property type="entry name" value="NAD(P)-binding Rossmann-like Domain"/>
    <property type="match status" value="1"/>
</dbReference>
<comment type="caution">
    <text evidence="7">The sequence shown here is derived from an EMBL/GenBank/DDBJ whole genome shotgun (WGS) entry which is preliminary data.</text>
</comment>
<dbReference type="SUPFAM" id="SSF51735">
    <property type="entry name" value="NAD(P)-binding Rossmann-fold domains"/>
    <property type="match status" value="1"/>
</dbReference>
<dbReference type="InterPro" id="IPR028357">
    <property type="entry name" value="UDPglc_DH_bac"/>
</dbReference>
<dbReference type="Pfam" id="PF03721">
    <property type="entry name" value="UDPG_MGDP_dh_N"/>
    <property type="match status" value="1"/>
</dbReference>
<evidence type="ECO:0000256" key="1">
    <source>
        <dbReference type="ARBA" id="ARBA00004701"/>
    </source>
</evidence>
<accession>A0A0F9DGG6</accession>
<sequence>MNICVIGTGYVGLVTGACFAEFGLNVTCVDKDKDKIKKLSRGETPIYEPGLQELIQRNAKHGRLSFTTHVEEGVKNALVIFIAVGTPPKQEGDSDLRYIKEVSKQTAKTMDGYKVIVTKSTVPVGTGKMIADIIKRHQKVKMNFDIASNPEFLREGSAIEDFLRPNRVVIGASSEQAIAILKDLYRPLYLIETPFLITNVETAEMIKYASNAFLATKISFINEIANLCEKVGADVH</sequence>
<dbReference type="InterPro" id="IPR014026">
    <property type="entry name" value="UDP-Glc/GDP-Man_DH_dimer"/>
</dbReference>
<dbReference type="PIRSF" id="PIRSF500134">
    <property type="entry name" value="UDPglc_DH_bac"/>
    <property type="match status" value="1"/>
</dbReference>
<dbReference type="AlphaFoldDB" id="A0A0F9DGG6"/>
<dbReference type="SUPFAM" id="SSF48179">
    <property type="entry name" value="6-phosphogluconate dehydrogenase C-terminal domain-like"/>
    <property type="match status" value="1"/>
</dbReference>
<organism evidence="7">
    <name type="scientific">marine sediment metagenome</name>
    <dbReference type="NCBI Taxonomy" id="412755"/>
    <lineage>
        <taxon>unclassified sequences</taxon>
        <taxon>metagenomes</taxon>
        <taxon>ecological metagenomes</taxon>
    </lineage>
</organism>
<dbReference type="Pfam" id="PF00984">
    <property type="entry name" value="UDPG_MGDP_dh"/>
    <property type="match status" value="1"/>
</dbReference>
<evidence type="ECO:0000259" key="6">
    <source>
        <dbReference type="Pfam" id="PF03721"/>
    </source>
</evidence>
<proteinExistence type="inferred from homology"/>